<accession>A0AAN0RGU2</accession>
<evidence type="ECO:0000259" key="1">
    <source>
        <dbReference type="PROSITE" id="PS51704"/>
    </source>
</evidence>
<dbReference type="SUPFAM" id="SSF51695">
    <property type="entry name" value="PLC-like phosphodiesterases"/>
    <property type="match status" value="1"/>
</dbReference>
<protein>
    <submittedName>
        <fullName evidence="2">Glycerophosphoryl diester phosphodiesterase</fullName>
    </submittedName>
</protein>
<proteinExistence type="predicted"/>
<dbReference type="Pfam" id="PF03009">
    <property type="entry name" value="GDPD"/>
    <property type="match status" value="1"/>
</dbReference>
<evidence type="ECO:0000313" key="3">
    <source>
        <dbReference type="Proteomes" id="UP000028680"/>
    </source>
</evidence>
<dbReference type="Gene3D" id="3.20.20.190">
    <property type="entry name" value="Phosphatidylinositol (PI) phosphodiesterase"/>
    <property type="match status" value="1"/>
</dbReference>
<organism evidence="2 3">
    <name type="scientific">Planktomarina temperata RCA23</name>
    <dbReference type="NCBI Taxonomy" id="666509"/>
    <lineage>
        <taxon>Bacteria</taxon>
        <taxon>Pseudomonadati</taxon>
        <taxon>Pseudomonadota</taxon>
        <taxon>Alphaproteobacteria</taxon>
        <taxon>Rhodobacterales</taxon>
        <taxon>Paracoccaceae</taxon>
        <taxon>Planktomarina</taxon>
    </lineage>
</organism>
<evidence type="ECO:0000313" key="2">
    <source>
        <dbReference type="EMBL" id="AII85909.1"/>
    </source>
</evidence>
<dbReference type="GO" id="GO:0006629">
    <property type="term" value="P:lipid metabolic process"/>
    <property type="evidence" value="ECO:0007669"/>
    <property type="project" value="InterPro"/>
</dbReference>
<dbReference type="InterPro" id="IPR017946">
    <property type="entry name" value="PLC-like_Pdiesterase_TIM-brl"/>
</dbReference>
<dbReference type="KEGG" id="ptp:RCA23_c03470"/>
<dbReference type="PANTHER" id="PTHR46211:SF1">
    <property type="entry name" value="GLYCEROPHOSPHODIESTER PHOSPHODIESTERASE, CYTOPLASMIC"/>
    <property type="match status" value="1"/>
</dbReference>
<keyword evidence="3" id="KW-1185">Reference proteome</keyword>
<dbReference type="InterPro" id="IPR030395">
    <property type="entry name" value="GP_PDE_dom"/>
</dbReference>
<gene>
    <name evidence="2" type="ORF">RCA23_c03470</name>
</gene>
<dbReference type="Proteomes" id="UP000028680">
    <property type="component" value="Chromosome"/>
</dbReference>
<feature type="domain" description="GP-PDE" evidence="1">
    <location>
        <begin position="10"/>
        <end position="251"/>
    </location>
</feature>
<dbReference type="PANTHER" id="PTHR46211">
    <property type="entry name" value="GLYCEROPHOSPHORYL DIESTER PHOSPHODIESTERASE"/>
    <property type="match status" value="1"/>
</dbReference>
<name>A0AAN0RGU2_9RHOB</name>
<dbReference type="RefSeq" id="WP_044048783.1">
    <property type="nucleotide sequence ID" value="NZ_CP003984.1"/>
</dbReference>
<dbReference type="EMBL" id="CP003984">
    <property type="protein sequence ID" value="AII85909.1"/>
    <property type="molecule type" value="Genomic_DNA"/>
</dbReference>
<sequence>MTALPACFLTRTIAHRGLHDASCGRPENSLAAFRAAIAAGYGIELDVQMSLDGAAMVFHDYHLGRLTDQTGPIAQRRAADLAGITLSGGQDSIADLTQVLDLIAGQVPLLIEIKDQDGNMGPAVGPLEAAVAEALSPYRGEVAVMSFNPNSVVAFGNIRADIPLGLVTDRFEPDDWPSLSAERRKYLAQISDFGTSGVGFISHNQTQLTDPPVSALKAQGVPVLCWTVRSPDEERRARRIADNITFEGYLP</sequence>
<reference evidence="2 3" key="1">
    <citation type="journal article" date="2014" name="ISME J.">
        <title>Adaptation of an abundant Roseobacter RCA organism to pelagic systems revealed by genomic and transcriptomic analyses.</title>
        <authorList>
            <person name="Voget S."/>
            <person name="Wemheuer B."/>
            <person name="Brinkhoff T."/>
            <person name="Vollmers J."/>
            <person name="Dietrich S."/>
            <person name="Giebel H.A."/>
            <person name="Beardsley C."/>
            <person name="Sardemann C."/>
            <person name="Bakenhus I."/>
            <person name="Billerbeck S."/>
            <person name="Daniel R."/>
            <person name="Simon M."/>
        </authorList>
    </citation>
    <scope>NUCLEOTIDE SEQUENCE [LARGE SCALE GENOMIC DNA]</scope>
    <source>
        <strain evidence="2 3">RCA23</strain>
    </source>
</reference>
<dbReference type="AlphaFoldDB" id="A0AAN0RGU2"/>
<dbReference type="GO" id="GO:0008081">
    <property type="term" value="F:phosphoric diester hydrolase activity"/>
    <property type="evidence" value="ECO:0007669"/>
    <property type="project" value="InterPro"/>
</dbReference>
<dbReference type="PROSITE" id="PS51704">
    <property type="entry name" value="GP_PDE"/>
    <property type="match status" value="1"/>
</dbReference>